<feature type="region of interest" description="Disordered" evidence="1">
    <location>
        <begin position="38"/>
        <end position="64"/>
    </location>
</feature>
<accession>Q98BR2</accession>
<evidence type="ECO:0000313" key="2">
    <source>
        <dbReference type="EMBL" id="BAB51910.1"/>
    </source>
</evidence>
<dbReference type="EMBL" id="BA000012">
    <property type="protein sequence ID" value="BAB51910.1"/>
    <property type="molecule type" value="Genomic_DNA"/>
</dbReference>
<evidence type="ECO:0000256" key="1">
    <source>
        <dbReference type="SAM" id="MobiDB-lite"/>
    </source>
</evidence>
<feature type="compositionally biased region" description="Basic and acidic residues" evidence="1">
    <location>
        <begin position="53"/>
        <end position="64"/>
    </location>
</feature>
<dbReference type="Proteomes" id="UP000000552">
    <property type="component" value="Chromosome"/>
</dbReference>
<dbReference type="KEGG" id="mlo:msr5462"/>
<proteinExistence type="predicted"/>
<organism evidence="2 3">
    <name type="scientific">Mesorhizobium japonicum (strain LMG 29417 / CECT 9101 / MAFF 303099)</name>
    <name type="common">Mesorhizobium loti (strain MAFF 303099)</name>
    <dbReference type="NCBI Taxonomy" id="266835"/>
    <lineage>
        <taxon>Bacteria</taxon>
        <taxon>Pseudomonadati</taxon>
        <taxon>Pseudomonadota</taxon>
        <taxon>Alphaproteobacteria</taxon>
        <taxon>Hyphomicrobiales</taxon>
        <taxon>Phyllobacteriaceae</taxon>
        <taxon>Mesorhizobium</taxon>
    </lineage>
</organism>
<gene>
    <name evidence="2" type="ordered locus">msr5462</name>
</gene>
<dbReference type="AlphaFoldDB" id="Q98BR2"/>
<evidence type="ECO:0000313" key="3">
    <source>
        <dbReference type="Proteomes" id="UP000000552"/>
    </source>
</evidence>
<name>Q98BR2_RHILO</name>
<sequence length="64" mass="6996">MIAMDEDVVFCAKTGRRILDDNVIQLFPLFNAKPVPEDDAQAADALTVQPTLADDRPPEPGDDI</sequence>
<protein>
    <submittedName>
        <fullName evidence="2">Msr5462 protein</fullName>
    </submittedName>
</protein>
<dbReference type="HOGENOM" id="CLU_2864764_0_0_5"/>
<reference evidence="2 3" key="1">
    <citation type="journal article" date="2000" name="DNA Res.">
        <title>Complete genome structure of the nitrogen-fixing symbiotic bacterium Mesorhizobium loti.</title>
        <authorList>
            <person name="Kaneko T."/>
            <person name="Nakamura Y."/>
            <person name="Sato S."/>
            <person name="Asamizu E."/>
            <person name="Kato T."/>
            <person name="Sasamoto S."/>
            <person name="Watanabe A."/>
            <person name="Idesawa K."/>
            <person name="Ishikawa A."/>
            <person name="Kawashima K."/>
            <person name="Kimura T."/>
            <person name="Kishida Y."/>
            <person name="Kiyokawa C."/>
            <person name="Kohara M."/>
            <person name="Matsumoto M."/>
            <person name="Matsuno A."/>
            <person name="Mochizuki Y."/>
            <person name="Nakayama S."/>
            <person name="Nakazaki N."/>
            <person name="Shimpo S."/>
            <person name="Sugimoto M."/>
            <person name="Takeuchi C."/>
            <person name="Yamada M."/>
            <person name="Tabata S."/>
        </authorList>
    </citation>
    <scope>NUCLEOTIDE SEQUENCE [LARGE SCALE GENOMIC DNA]</scope>
    <source>
        <strain evidence="3">LMG 29417 / CECT 9101 / MAFF 303099</strain>
    </source>
</reference>